<evidence type="ECO:0000313" key="1">
    <source>
        <dbReference type="EMBL" id="MFH6568507.1"/>
    </source>
</evidence>
<evidence type="ECO:0000313" key="2">
    <source>
        <dbReference type="Proteomes" id="UP001609821"/>
    </source>
</evidence>
<dbReference type="EMBL" id="JBINXB010000044">
    <property type="protein sequence ID" value="MFH6568507.1"/>
    <property type="molecule type" value="Genomic_DNA"/>
</dbReference>
<gene>
    <name evidence="1" type="ORF">ACHMWK_21335</name>
</gene>
<sequence>MSAHMVSQWAGAEKATPGQFMWVQPGANPRTAASSGNPLLAVPLAALIAVAPIHASFDLTHTIQLAPISSTIVHLNLPQRTWVPAQANSEISFANVTPTLIDGIRSNFGFSDNSLGEIFGVSRQTIYNWRTKKTVADNPERLRAFAESLGEVALTDMPYMKRVLFYPTADGRLIQDVLSDDGWATGGEKAVHQLIHELAAKAQQLRERDQKTIARLERSESAKASDHA</sequence>
<keyword evidence="2" id="KW-1185">Reference proteome</keyword>
<dbReference type="RefSeq" id="WP_395247542.1">
    <property type="nucleotide sequence ID" value="NZ_JBINXA010000021.1"/>
</dbReference>
<comment type="caution">
    <text evidence="1">The sequence shown here is derived from an EMBL/GenBank/DDBJ whole genome shotgun (WGS) entry which is preliminary data.</text>
</comment>
<organism evidence="1 2">
    <name type="scientific">Pseudomonas kulmbachensis</name>
    <dbReference type="NCBI Taxonomy" id="3043408"/>
    <lineage>
        <taxon>Bacteria</taxon>
        <taxon>Pseudomonadati</taxon>
        <taxon>Pseudomonadota</taxon>
        <taxon>Gammaproteobacteria</taxon>
        <taxon>Pseudomonadales</taxon>
        <taxon>Pseudomonadaceae</taxon>
        <taxon>Pseudomonas</taxon>
    </lineage>
</organism>
<protein>
    <submittedName>
        <fullName evidence="1">Transcriptional regulator</fullName>
    </submittedName>
</protein>
<reference evidence="1 2" key="1">
    <citation type="submission" date="2024-10" db="EMBL/GenBank/DDBJ databases">
        <title>Aeromonas and Pseudomonas from the Cagarras Archipelago, Rio de Janeiro, Brazil.</title>
        <authorList>
            <person name="Canellas A.L.B."/>
            <person name="Laport M.S."/>
        </authorList>
    </citation>
    <scope>NUCLEOTIDE SEQUENCE [LARGE SCALE GENOMIC DNA]</scope>
    <source>
        <strain evidence="1 2">CPF-4</strain>
    </source>
</reference>
<accession>A0ABW7M3N2</accession>
<dbReference type="Proteomes" id="UP001609821">
    <property type="component" value="Unassembled WGS sequence"/>
</dbReference>
<name>A0ABW7M3N2_9PSED</name>
<proteinExistence type="predicted"/>